<evidence type="ECO:0000313" key="14">
    <source>
        <dbReference type="EMBL" id="SFW67063.1"/>
    </source>
</evidence>
<reference evidence="15" key="1">
    <citation type="submission" date="2016-11" db="EMBL/GenBank/DDBJ databases">
        <authorList>
            <person name="Jaros S."/>
            <person name="Januszkiewicz K."/>
            <person name="Wedrychowicz H."/>
        </authorList>
    </citation>
    <scope>NUCLEOTIDE SEQUENCE [LARGE SCALE GENOMIC DNA]</scope>
    <source>
        <strain evidence="15">DSM 7057</strain>
    </source>
</reference>
<proteinExistence type="inferred from homology"/>
<feature type="domain" description="4Fe-4S" evidence="13">
    <location>
        <begin position="30"/>
        <end position="90"/>
    </location>
</feature>
<dbReference type="OMA" id="CKVGCIA"/>
<comment type="caution">
    <text evidence="10">Lacks conserved residue(s) required for the propagation of feature annotation.</text>
</comment>
<evidence type="ECO:0000256" key="2">
    <source>
        <dbReference type="ARBA" id="ARBA00022485"/>
    </source>
</evidence>
<dbReference type="InterPro" id="IPR017900">
    <property type="entry name" value="4Fe4S_Fe_S_CS"/>
</dbReference>
<organism evidence="14 15">
    <name type="scientific">Desulfovibrio desulfuricans</name>
    <dbReference type="NCBI Taxonomy" id="876"/>
    <lineage>
        <taxon>Bacteria</taxon>
        <taxon>Pseudomonadati</taxon>
        <taxon>Thermodesulfobacteriota</taxon>
        <taxon>Desulfovibrionia</taxon>
        <taxon>Desulfovibrionales</taxon>
        <taxon>Desulfovibrionaceae</taxon>
        <taxon>Desulfovibrio</taxon>
    </lineage>
</organism>
<comment type="subcellular location">
    <subcellularLocation>
        <location evidence="10">Cell membrane</location>
    </subcellularLocation>
</comment>
<accession>A0AA94L348</accession>
<feature type="domain" description="4Fe-4S ferredoxin-type" evidence="12">
    <location>
        <begin position="160"/>
        <end position="189"/>
    </location>
</feature>
<dbReference type="AlphaFoldDB" id="A0AA94L348"/>
<feature type="binding site" evidence="10">
    <location>
        <position position="179"/>
    </location>
    <ligand>
        <name>[4Fe-4S] cluster</name>
        <dbReference type="ChEBI" id="CHEBI:49883"/>
        <label>2</label>
    </ligand>
</feature>
<dbReference type="Pfam" id="PF14697">
    <property type="entry name" value="Fer4_21"/>
    <property type="match status" value="1"/>
</dbReference>
<dbReference type="GO" id="GO:0051539">
    <property type="term" value="F:4 iron, 4 sulfur cluster binding"/>
    <property type="evidence" value="ECO:0007669"/>
    <property type="project" value="UniProtKB-UniRule"/>
</dbReference>
<keyword evidence="9 10" id="KW-0472">Membrane</keyword>
<dbReference type="GO" id="GO:0009055">
    <property type="term" value="F:electron transfer activity"/>
    <property type="evidence" value="ECO:0007669"/>
    <property type="project" value="InterPro"/>
</dbReference>
<evidence type="ECO:0000259" key="13">
    <source>
        <dbReference type="PROSITE" id="PS51656"/>
    </source>
</evidence>
<evidence type="ECO:0000256" key="6">
    <source>
        <dbReference type="ARBA" id="ARBA00022982"/>
    </source>
</evidence>
<evidence type="ECO:0000256" key="9">
    <source>
        <dbReference type="ARBA" id="ARBA00023136"/>
    </source>
</evidence>
<comment type="function">
    <text evidence="10">Part of a membrane-bound complex that couples electron transfer with translocation of ions across the membrane.</text>
</comment>
<keyword evidence="10" id="KW-1003">Cell membrane</keyword>
<dbReference type="PANTHER" id="PTHR43560:SF1">
    <property type="entry name" value="ION-TRANSLOCATING OXIDOREDUCTASE COMPLEX SUBUNIT B"/>
    <property type="match status" value="1"/>
</dbReference>
<feature type="binding site" evidence="10">
    <location>
        <position position="50"/>
    </location>
    <ligand>
        <name>[4Fe-4S] cluster</name>
        <dbReference type="ChEBI" id="CHEBI:49883"/>
        <label>1</label>
    </ligand>
</feature>
<dbReference type="EC" id="7.-.-.-" evidence="10"/>
<dbReference type="GO" id="GO:0005886">
    <property type="term" value="C:plasma membrane"/>
    <property type="evidence" value="ECO:0007669"/>
    <property type="project" value="UniProtKB-SubCell"/>
</dbReference>
<dbReference type="GO" id="GO:0022900">
    <property type="term" value="P:electron transport chain"/>
    <property type="evidence" value="ECO:0007669"/>
    <property type="project" value="UniProtKB-UniRule"/>
</dbReference>
<feature type="binding site" evidence="10">
    <location>
        <position position="55"/>
    </location>
    <ligand>
        <name>[4Fe-4S] cluster</name>
        <dbReference type="ChEBI" id="CHEBI:49883"/>
        <label>1</label>
    </ligand>
</feature>
<feature type="binding site" evidence="10">
    <location>
        <position position="47"/>
    </location>
    <ligand>
        <name>[4Fe-4S] cluster</name>
        <dbReference type="ChEBI" id="CHEBI:49883"/>
        <label>1</label>
    </ligand>
</feature>
<dbReference type="InterPro" id="IPR007202">
    <property type="entry name" value="4Fe-4S_dom"/>
</dbReference>
<dbReference type="HAMAP" id="MF_00463">
    <property type="entry name" value="RsxB_RnfB"/>
    <property type="match status" value="1"/>
</dbReference>
<evidence type="ECO:0000259" key="12">
    <source>
        <dbReference type="PROSITE" id="PS51379"/>
    </source>
</evidence>
<evidence type="ECO:0000256" key="3">
    <source>
        <dbReference type="ARBA" id="ARBA00022723"/>
    </source>
</evidence>
<dbReference type="InterPro" id="IPR010207">
    <property type="entry name" value="Elect_transpt_cplx_RnfB/RsxB"/>
</dbReference>
<keyword evidence="3 10" id="KW-0479">Metal-binding</keyword>
<dbReference type="PROSITE" id="PS51379">
    <property type="entry name" value="4FE4S_FER_2"/>
    <property type="match status" value="2"/>
</dbReference>
<dbReference type="Pfam" id="PF04060">
    <property type="entry name" value="FeS"/>
    <property type="match status" value="1"/>
</dbReference>
<dbReference type="EMBL" id="FPIW01000060">
    <property type="protein sequence ID" value="SFW67063.1"/>
    <property type="molecule type" value="Genomic_DNA"/>
</dbReference>
<evidence type="ECO:0000256" key="5">
    <source>
        <dbReference type="ARBA" id="ARBA00022967"/>
    </source>
</evidence>
<keyword evidence="4 10" id="KW-0677">Repeat</keyword>
<feature type="binding site" evidence="10">
    <location>
        <position position="73"/>
    </location>
    <ligand>
        <name>[4Fe-4S] cluster</name>
        <dbReference type="ChEBI" id="CHEBI:49883"/>
        <label>1</label>
    </ligand>
</feature>
<evidence type="ECO:0000256" key="11">
    <source>
        <dbReference type="SAM" id="MobiDB-lite"/>
    </source>
</evidence>
<dbReference type="InterPro" id="IPR050395">
    <property type="entry name" value="4Fe4S_Ferredoxin_RnfB"/>
</dbReference>
<protein>
    <recommendedName>
        <fullName evidence="10">Ion-translocating oxidoreductase complex subunit B</fullName>
        <ecNumber evidence="10">7.-.-.-</ecNumber>
    </recommendedName>
    <alternativeName>
        <fullName evidence="10">Rnf electron transport complex subunit B</fullName>
    </alternativeName>
</protein>
<comment type="caution">
    <text evidence="14">The sequence shown here is derived from an EMBL/GenBank/DDBJ whole genome shotgun (WGS) entry which is preliminary data.</text>
</comment>
<keyword evidence="7 10" id="KW-0408">Iron</keyword>
<evidence type="ECO:0000256" key="7">
    <source>
        <dbReference type="ARBA" id="ARBA00023004"/>
    </source>
</evidence>
<evidence type="ECO:0000313" key="15">
    <source>
        <dbReference type="Proteomes" id="UP000182680"/>
    </source>
</evidence>
<dbReference type="GO" id="GO:0046872">
    <property type="term" value="F:metal ion binding"/>
    <property type="evidence" value="ECO:0007669"/>
    <property type="project" value="UniProtKB-KW"/>
</dbReference>
<dbReference type="Gene3D" id="1.10.15.40">
    <property type="entry name" value="Electron transport complex subunit B, putative Fe-S cluster"/>
    <property type="match status" value="1"/>
</dbReference>
<dbReference type="NCBIfam" id="NF005503">
    <property type="entry name" value="PRK07118.1-2"/>
    <property type="match status" value="1"/>
</dbReference>
<evidence type="ECO:0000256" key="10">
    <source>
        <dbReference type="HAMAP-Rule" id="MF_00463"/>
    </source>
</evidence>
<evidence type="ECO:0000256" key="1">
    <source>
        <dbReference type="ARBA" id="ARBA00022448"/>
    </source>
</evidence>
<dbReference type="RefSeq" id="WP_012624871.1">
    <property type="nucleotide sequence ID" value="NZ_FPIW01000060.1"/>
</dbReference>
<keyword evidence="5 10" id="KW-1278">Translocase</keyword>
<feature type="binding site" evidence="10">
    <location>
        <position position="169"/>
    </location>
    <ligand>
        <name>[4Fe-4S] cluster</name>
        <dbReference type="ChEBI" id="CHEBI:49883"/>
        <label>3</label>
    </ligand>
</feature>
<dbReference type="Proteomes" id="UP000182680">
    <property type="component" value="Unassembled WGS sequence"/>
</dbReference>
<feature type="binding site" evidence="10">
    <location>
        <position position="140"/>
    </location>
    <ligand>
        <name>[4Fe-4S] cluster</name>
        <dbReference type="ChEBI" id="CHEBI:49883"/>
        <label>2</label>
    </ligand>
</feature>
<comment type="subunit">
    <text evidence="10">The complex is composed of six subunits: RnfA, RnfB, RnfC, RnfD, RnfE and RnfG.</text>
</comment>
<feature type="binding site" evidence="10">
    <location>
        <position position="150"/>
    </location>
    <ligand>
        <name>[4Fe-4S] cluster</name>
        <dbReference type="ChEBI" id="CHEBI:49883"/>
        <label>3</label>
    </ligand>
</feature>
<sequence>MVFVSILTLFALGLVASIILAVASRVFYVKEDPRVEAIMEALPGANCGGCGFAGCEGYAVAVLNDPNIAANKCCAGGPEVSIAVGELTGKTVAEAEPLYALRRCDKQAGQVGARYEYQGLPSCAAASLMRGGTDCCAFSCIGYGDCVQACPFNAMRIVNGLVEVDQDKCTGCGTCVNVCPRGVLEMTPLRARVAVYCNTREKLRAVSDVCKVGCIKCLKCVKACPAKAVSMVDDRIEIDHLLCLSYGPACQEACVSSCPRHIFRYTRPIQAVGCDESGCSEPAHTPLSAPVPDQNVSQAQPGA</sequence>
<feature type="binding site" evidence="10">
    <location>
        <position position="146"/>
    </location>
    <ligand>
        <name>[4Fe-4S] cluster</name>
        <dbReference type="ChEBI" id="CHEBI:49883"/>
        <label>2</label>
    </ligand>
</feature>
<dbReference type="Gene3D" id="3.30.70.20">
    <property type="match status" value="2"/>
</dbReference>
<keyword evidence="8 10" id="KW-0411">Iron-sulfur</keyword>
<feature type="domain" description="4Fe-4S ferredoxin-type" evidence="12">
    <location>
        <begin position="203"/>
        <end position="234"/>
    </location>
</feature>
<evidence type="ECO:0000256" key="4">
    <source>
        <dbReference type="ARBA" id="ARBA00022737"/>
    </source>
</evidence>
<name>A0AA94L348_DESDE</name>
<keyword evidence="2 10" id="KW-0004">4Fe-4S</keyword>
<feature type="compositionally biased region" description="Polar residues" evidence="11">
    <location>
        <begin position="294"/>
        <end position="303"/>
    </location>
</feature>
<feature type="binding site" evidence="10">
    <location>
        <position position="175"/>
    </location>
    <ligand>
        <name>[4Fe-4S] cluster</name>
        <dbReference type="ChEBI" id="CHEBI:49883"/>
        <label>3</label>
    </ligand>
</feature>
<feature type="region of interest" description="Disordered" evidence="11">
    <location>
        <begin position="283"/>
        <end position="303"/>
    </location>
</feature>
<comment type="similarity">
    <text evidence="10">Belongs to the 4Fe4S bacterial-type ferredoxin family. RnfB subfamily.</text>
</comment>
<keyword evidence="1 10" id="KW-0813">Transport</keyword>
<evidence type="ECO:0000256" key="8">
    <source>
        <dbReference type="ARBA" id="ARBA00023014"/>
    </source>
</evidence>
<gene>
    <name evidence="10" type="primary">rnfB</name>
    <name evidence="14" type="ORF">SAMN02910291_02413</name>
</gene>
<comment type="cofactor">
    <cofactor evidence="10">
        <name>[4Fe-4S] cluster</name>
        <dbReference type="ChEBI" id="CHEBI:49883"/>
    </cofactor>
    <text evidence="10">Binds 3 [4Fe-4S] clusters.</text>
</comment>
<dbReference type="PROSITE" id="PS51656">
    <property type="entry name" value="4FE4S"/>
    <property type="match status" value="1"/>
</dbReference>
<dbReference type="InterPro" id="IPR017896">
    <property type="entry name" value="4Fe4S_Fe-S-bd"/>
</dbReference>
<dbReference type="PROSITE" id="PS00198">
    <property type="entry name" value="4FE4S_FER_1"/>
    <property type="match status" value="2"/>
</dbReference>
<dbReference type="PANTHER" id="PTHR43560">
    <property type="entry name" value="ION-TRANSLOCATING OXIDOREDUCTASE COMPLEX SUBUNIT B"/>
    <property type="match status" value="1"/>
</dbReference>
<feature type="region of interest" description="Hydrophobic" evidence="10">
    <location>
        <begin position="1"/>
        <end position="24"/>
    </location>
</feature>
<feature type="binding site" evidence="10">
    <location>
        <position position="172"/>
    </location>
    <ligand>
        <name>[4Fe-4S] cluster</name>
        <dbReference type="ChEBI" id="CHEBI:49883"/>
        <label>3</label>
    </ligand>
</feature>
<feature type="binding site" evidence="10">
    <location>
        <position position="136"/>
    </location>
    <ligand>
        <name>[4Fe-4S] cluster</name>
        <dbReference type="ChEBI" id="CHEBI:49883"/>
        <label>2</label>
    </ligand>
</feature>
<dbReference type="SUPFAM" id="SSF54862">
    <property type="entry name" value="4Fe-4S ferredoxins"/>
    <property type="match status" value="2"/>
</dbReference>
<keyword evidence="6 10" id="KW-0249">Electron transport</keyword>
<dbReference type="CDD" id="cd10549">
    <property type="entry name" value="MtMvhB_like"/>
    <property type="match status" value="1"/>
</dbReference>